<reference evidence="1 2" key="1">
    <citation type="submission" date="2024-09" db="EMBL/GenBank/DDBJ databases">
        <authorList>
            <person name="Sun Q."/>
            <person name="Mori K."/>
        </authorList>
    </citation>
    <scope>NUCLEOTIDE SEQUENCE [LARGE SCALE GENOMIC DNA]</scope>
    <source>
        <strain evidence="1 2">CECT 8726</strain>
    </source>
</reference>
<organism evidence="1 2">
    <name type="scientific">Pseudohalocynthiibacter aestuariivivens</name>
    <dbReference type="NCBI Taxonomy" id="1591409"/>
    <lineage>
        <taxon>Bacteria</taxon>
        <taxon>Pseudomonadati</taxon>
        <taxon>Pseudomonadota</taxon>
        <taxon>Alphaproteobacteria</taxon>
        <taxon>Rhodobacterales</taxon>
        <taxon>Paracoccaceae</taxon>
        <taxon>Pseudohalocynthiibacter</taxon>
    </lineage>
</organism>
<proteinExistence type="predicted"/>
<evidence type="ECO:0000313" key="1">
    <source>
        <dbReference type="EMBL" id="MFB9231102.1"/>
    </source>
</evidence>
<dbReference type="PANTHER" id="PTHR40266:SF2">
    <property type="entry name" value="TOXIN HIGB-1"/>
    <property type="match status" value="1"/>
</dbReference>
<dbReference type="EMBL" id="JBHMEA010000015">
    <property type="protein sequence ID" value="MFB9231102.1"/>
    <property type="molecule type" value="Genomic_DNA"/>
</dbReference>
<dbReference type="Pfam" id="PF05015">
    <property type="entry name" value="HigB-like_toxin"/>
    <property type="match status" value="1"/>
</dbReference>
<dbReference type="InterPro" id="IPR035093">
    <property type="entry name" value="RelE/ParE_toxin_dom_sf"/>
</dbReference>
<keyword evidence="2" id="KW-1185">Reference proteome</keyword>
<dbReference type="Gene3D" id="3.30.2310.20">
    <property type="entry name" value="RelE-like"/>
    <property type="match status" value="1"/>
</dbReference>
<dbReference type="InterPro" id="IPR007711">
    <property type="entry name" value="HigB-1"/>
</dbReference>
<gene>
    <name evidence="1" type="ORF">ACFFUT_04785</name>
</gene>
<name>A0ABV5JF06_9RHOB</name>
<protein>
    <submittedName>
        <fullName evidence="1">Type II toxin-antitoxin system RelE/ParE family toxin</fullName>
    </submittedName>
</protein>
<dbReference type="RefSeq" id="WP_343229474.1">
    <property type="nucleotide sequence ID" value="NZ_JAGFNU010000014.1"/>
</dbReference>
<evidence type="ECO:0000313" key="2">
    <source>
        <dbReference type="Proteomes" id="UP001589683"/>
    </source>
</evidence>
<sequence>MYHDLTHVSCHDTYHNMIQGTKGKLIAAVIAGKPGKGFPSDLVRRAERKVAILDSARDLNDLRIPPSNNLEALSGDRKGQHSIRINKQWRICFKWDGTDATEVEITDYH</sequence>
<accession>A0ABV5JF06</accession>
<comment type="caution">
    <text evidence="1">The sequence shown here is derived from an EMBL/GenBank/DDBJ whole genome shotgun (WGS) entry which is preliminary data.</text>
</comment>
<dbReference type="Proteomes" id="UP001589683">
    <property type="component" value="Unassembled WGS sequence"/>
</dbReference>
<dbReference type="PANTHER" id="PTHR40266">
    <property type="entry name" value="TOXIN HIGB-1"/>
    <property type="match status" value="1"/>
</dbReference>
<dbReference type="SUPFAM" id="SSF143011">
    <property type="entry name" value="RelE-like"/>
    <property type="match status" value="1"/>
</dbReference>